<evidence type="ECO:0000313" key="8">
    <source>
        <dbReference type="Proteomes" id="UP001217089"/>
    </source>
</evidence>
<evidence type="ECO:0000259" key="6">
    <source>
        <dbReference type="Pfam" id="PF00151"/>
    </source>
</evidence>
<name>A0ABQ9EKV2_TEGGR</name>
<keyword evidence="8" id="KW-1185">Reference proteome</keyword>
<keyword evidence="3" id="KW-0964">Secreted</keyword>
<sequence length="256" mass="27500">MELKNTTMLYLTILFLLCGLIGLSYGKTNITVSALNPTTTVNPKVNKTRCYPFVGCFGNAPPFTNSQLDLPGSPEQVGTQMFLYTRLNANRSQGDELADLNVVIVSWGPGAAFPNYDQAVANTRMVGTQIRLVIDLMIHAGCKLSDVHVIGHSLGAHTAGYAGYLLHGRIGRITGLDAAEPDFEKHPIETRLDKTDAVFVDAIHTNGASLLTGGAGLMEVSGHVDFYVNGGETQPGCPNQFSGTLSNIFHFHFGSK</sequence>
<evidence type="ECO:0000256" key="3">
    <source>
        <dbReference type="ARBA" id="ARBA00022525"/>
    </source>
</evidence>
<evidence type="ECO:0000256" key="2">
    <source>
        <dbReference type="ARBA" id="ARBA00010701"/>
    </source>
</evidence>
<feature type="signal peptide" evidence="5">
    <location>
        <begin position="1"/>
        <end position="26"/>
    </location>
</feature>
<dbReference type="InterPro" id="IPR029058">
    <property type="entry name" value="AB_hydrolase_fold"/>
</dbReference>
<reference evidence="7 8" key="1">
    <citation type="submission" date="2022-12" db="EMBL/GenBank/DDBJ databases">
        <title>Chromosome-level genome of Tegillarca granosa.</title>
        <authorList>
            <person name="Kim J."/>
        </authorList>
    </citation>
    <scope>NUCLEOTIDE SEQUENCE [LARGE SCALE GENOMIC DNA]</scope>
    <source>
        <strain evidence="7">Teg-2019</strain>
        <tissue evidence="7">Adductor muscle</tissue>
    </source>
</reference>
<keyword evidence="5" id="KW-0732">Signal</keyword>
<accession>A0ABQ9EKV2</accession>
<dbReference type="InterPro" id="IPR000734">
    <property type="entry name" value="TAG_lipase"/>
</dbReference>
<proteinExistence type="inferred from homology"/>
<gene>
    <name evidence="7" type="ORF">KUTeg_016432</name>
</gene>
<organism evidence="7 8">
    <name type="scientific">Tegillarca granosa</name>
    <name type="common">Malaysian cockle</name>
    <name type="synonym">Anadara granosa</name>
    <dbReference type="NCBI Taxonomy" id="220873"/>
    <lineage>
        <taxon>Eukaryota</taxon>
        <taxon>Metazoa</taxon>
        <taxon>Spiralia</taxon>
        <taxon>Lophotrochozoa</taxon>
        <taxon>Mollusca</taxon>
        <taxon>Bivalvia</taxon>
        <taxon>Autobranchia</taxon>
        <taxon>Pteriomorphia</taxon>
        <taxon>Arcoida</taxon>
        <taxon>Arcoidea</taxon>
        <taxon>Arcidae</taxon>
        <taxon>Tegillarca</taxon>
    </lineage>
</organism>
<dbReference type="PANTHER" id="PTHR11610">
    <property type="entry name" value="LIPASE"/>
    <property type="match status" value="1"/>
</dbReference>
<evidence type="ECO:0000256" key="1">
    <source>
        <dbReference type="ARBA" id="ARBA00004613"/>
    </source>
</evidence>
<comment type="subcellular location">
    <subcellularLocation>
        <location evidence="1">Secreted</location>
    </subcellularLocation>
</comment>
<protein>
    <recommendedName>
        <fullName evidence="6">Lipase domain-containing protein</fullName>
    </recommendedName>
</protein>
<evidence type="ECO:0000313" key="7">
    <source>
        <dbReference type="EMBL" id="KAJ8305887.1"/>
    </source>
</evidence>
<dbReference type="SUPFAM" id="SSF53474">
    <property type="entry name" value="alpha/beta-Hydrolases"/>
    <property type="match status" value="1"/>
</dbReference>
<evidence type="ECO:0000256" key="5">
    <source>
        <dbReference type="SAM" id="SignalP"/>
    </source>
</evidence>
<dbReference type="Gene3D" id="3.40.50.1820">
    <property type="entry name" value="alpha/beta hydrolase"/>
    <property type="match status" value="1"/>
</dbReference>
<comment type="similarity">
    <text evidence="2 4">Belongs to the AB hydrolase superfamily. Lipase family.</text>
</comment>
<dbReference type="Proteomes" id="UP001217089">
    <property type="component" value="Unassembled WGS sequence"/>
</dbReference>
<dbReference type="Pfam" id="PF00151">
    <property type="entry name" value="Lipase"/>
    <property type="match status" value="1"/>
</dbReference>
<feature type="domain" description="Lipase" evidence="6">
    <location>
        <begin position="98"/>
        <end position="240"/>
    </location>
</feature>
<dbReference type="EMBL" id="JARBDR010000813">
    <property type="protein sequence ID" value="KAJ8305887.1"/>
    <property type="molecule type" value="Genomic_DNA"/>
</dbReference>
<dbReference type="InterPro" id="IPR013818">
    <property type="entry name" value="Lipase"/>
</dbReference>
<evidence type="ECO:0000256" key="4">
    <source>
        <dbReference type="RuleBase" id="RU004262"/>
    </source>
</evidence>
<comment type="caution">
    <text evidence="7">The sequence shown here is derived from an EMBL/GenBank/DDBJ whole genome shotgun (WGS) entry which is preliminary data.</text>
</comment>
<feature type="chain" id="PRO_5045671770" description="Lipase domain-containing protein" evidence="5">
    <location>
        <begin position="27"/>
        <end position="256"/>
    </location>
</feature>